<evidence type="ECO:0000259" key="1">
    <source>
        <dbReference type="Pfam" id="PF13529"/>
    </source>
</evidence>
<dbReference type="PROSITE" id="PS51257">
    <property type="entry name" value="PROKAR_LIPOPROTEIN"/>
    <property type="match status" value="1"/>
</dbReference>
<comment type="caution">
    <text evidence="2">The sequence shown here is derived from an EMBL/GenBank/DDBJ whole genome shotgun (WGS) entry which is preliminary data.</text>
</comment>
<dbReference type="InterPro" id="IPR039564">
    <property type="entry name" value="Peptidase_C39-like"/>
</dbReference>
<keyword evidence="3" id="KW-1185">Reference proteome</keyword>
<dbReference type="RefSeq" id="WP_270951274.1">
    <property type="nucleotide sequence ID" value="NZ_JAQGLA010000045.1"/>
</dbReference>
<evidence type="ECO:0000313" key="3">
    <source>
        <dbReference type="Proteomes" id="UP001210380"/>
    </source>
</evidence>
<name>A0ABT4V548_9PSEU</name>
<dbReference type="CDD" id="cd02549">
    <property type="entry name" value="Peptidase_C39A"/>
    <property type="match status" value="1"/>
</dbReference>
<organism evidence="2 3">
    <name type="scientific">Saccharopolyspora oryzae</name>
    <dbReference type="NCBI Taxonomy" id="2997343"/>
    <lineage>
        <taxon>Bacteria</taxon>
        <taxon>Bacillati</taxon>
        <taxon>Actinomycetota</taxon>
        <taxon>Actinomycetes</taxon>
        <taxon>Pseudonocardiales</taxon>
        <taxon>Pseudonocardiaceae</taxon>
        <taxon>Saccharopolyspora</taxon>
    </lineage>
</organism>
<evidence type="ECO:0000313" key="2">
    <source>
        <dbReference type="EMBL" id="MDA3628427.1"/>
    </source>
</evidence>
<gene>
    <name evidence="2" type="ORF">OU415_23545</name>
</gene>
<sequence length="427" mass="45408">MQVRRVIRGWALTVVVGALVLAVVGCGPAQDEADVDFHEWSSGPDFQEGTAEGTAVDGDSVRIGDPHGTVLHPSPDGGEREYDFARWTSPVHPLDFGATQLVGSWNASTPPGTWVQVEMRGRTASGADTGWYVLGQWASGDADIKRTSVGGQSDANGSVDVDTFTASPGAELSGYQLRVTLHRATGTSASPSVSLLGAMASAIPDRFEVPASGSGGAWGVELPVPRYSQNIHKGHFPQFGGGGEAWCSPTSAEMVVEYWGKRPSEQDLAWIGPNHPDPVVDHAARQTFDYAYDGTGNWSFNAAYAASYGLEARITRLRSLADAEQYIRSGIPLITSQSFRADELDGAGYGTEGHLMVIVGFTEDGDVIANDPASSDDAAVRNVYPRKQFENVWLRTKRYDADGKEAGGSGGIAYVINPAGFPDRPAL</sequence>
<proteinExistence type="predicted"/>
<dbReference type="Gene3D" id="3.90.70.10">
    <property type="entry name" value="Cysteine proteinases"/>
    <property type="match status" value="1"/>
</dbReference>
<dbReference type="Pfam" id="PF13529">
    <property type="entry name" value="Peptidase_C39_2"/>
    <property type="match status" value="1"/>
</dbReference>
<dbReference type="InterPro" id="IPR039563">
    <property type="entry name" value="Peptidase_C39_single_dom"/>
</dbReference>
<dbReference type="EMBL" id="JAQGLA010000045">
    <property type="protein sequence ID" value="MDA3628427.1"/>
    <property type="molecule type" value="Genomic_DNA"/>
</dbReference>
<protein>
    <submittedName>
        <fullName evidence="2">C39 family peptidase</fullName>
    </submittedName>
</protein>
<dbReference type="Proteomes" id="UP001210380">
    <property type="component" value="Unassembled WGS sequence"/>
</dbReference>
<reference evidence="2 3" key="1">
    <citation type="submission" date="2022-11" db="EMBL/GenBank/DDBJ databases">
        <title>Draft genome sequence of Saccharopolyspora sp. WRP15-2 isolated from rhizosphere soils of wild rice in Thailand.</title>
        <authorList>
            <person name="Duangmal K."/>
            <person name="Kammanee S."/>
            <person name="Muangham S."/>
        </authorList>
    </citation>
    <scope>NUCLEOTIDE SEQUENCE [LARGE SCALE GENOMIC DNA]</scope>
    <source>
        <strain evidence="2 3">WRP15-2</strain>
    </source>
</reference>
<accession>A0ABT4V548</accession>
<feature type="domain" description="Peptidase C39-like" evidence="1">
    <location>
        <begin position="222"/>
        <end position="373"/>
    </location>
</feature>